<dbReference type="Proteomes" id="UP001230253">
    <property type="component" value="Unassembled WGS sequence"/>
</dbReference>
<feature type="region of interest" description="Disordered" evidence="3">
    <location>
        <begin position="151"/>
        <end position="172"/>
    </location>
</feature>
<dbReference type="InterPro" id="IPR036413">
    <property type="entry name" value="YaeB-like_sf"/>
</dbReference>
<reference evidence="5 6" key="1">
    <citation type="submission" date="2023-07" db="EMBL/GenBank/DDBJ databases">
        <title>Genomic Encyclopedia of Type Strains, Phase IV (KMG-IV): sequencing the most valuable type-strain genomes for metagenomic binning, comparative biology and taxonomic classification.</title>
        <authorList>
            <person name="Goeker M."/>
        </authorList>
    </citation>
    <scope>NUCLEOTIDE SEQUENCE [LARGE SCALE GENOMIC DNA]</scope>
    <source>
        <strain evidence="5 6">DSM 11549</strain>
    </source>
</reference>
<dbReference type="InterPro" id="IPR023370">
    <property type="entry name" value="TrmO-like_N"/>
</dbReference>
<evidence type="ECO:0000313" key="5">
    <source>
        <dbReference type="EMBL" id="MDQ0324196.1"/>
    </source>
</evidence>
<dbReference type="PANTHER" id="PTHR12818:SF0">
    <property type="entry name" value="TRNA (ADENINE(37)-N6)-METHYLTRANSFERASE"/>
    <property type="match status" value="1"/>
</dbReference>
<feature type="domain" description="TsaA-like" evidence="4">
    <location>
        <begin position="24"/>
        <end position="154"/>
    </location>
</feature>
<evidence type="ECO:0000313" key="6">
    <source>
        <dbReference type="Proteomes" id="UP001230253"/>
    </source>
</evidence>
<evidence type="ECO:0000256" key="1">
    <source>
        <dbReference type="ARBA" id="ARBA00022691"/>
    </source>
</evidence>
<keyword evidence="5" id="KW-0489">Methyltransferase</keyword>
<keyword evidence="6" id="KW-1185">Reference proteome</keyword>
<evidence type="ECO:0000256" key="2">
    <source>
        <dbReference type="ARBA" id="ARBA00033753"/>
    </source>
</evidence>
<dbReference type="EMBL" id="JAUSUK010000001">
    <property type="protein sequence ID" value="MDQ0324196.1"/>
    <property type="molecule type" value="Genomic_DNA"/>
</dbReference>
<dbReference type="InterPro" id="IPR036414">
    <property type="entry name" value="YaeB_N_sf"/>
</dbReference>
<proteinExistence type="inferred from homology"/>
<organism evidence="5 6">
    <name type="scientific">Rhodopseudomonas julia</name>
    <dbReference type="NCBI Taxonomy" id="200617"/>
    <lineage>
        <taxon>Bacteria</taxon>
        <taxon>Pseudomonadati</taxon>
        <taxon>Pseudomonadota</taxon>
        <taxon>Alphaproteobacteria</taxon>
        <taxon>Hyphomicrobiales</taxon>
        <taxon>Nitrobacteraceae</taxon>
        <taxon>Rhodopseudomonas</taxon>
    </lineage>
</organism>
<dbReference type="GO" id="GO:0032259">
    <property type="term" value="P:methylation"/>
    <property type="evidence" value="ECO:0007669"/>
    <property type="project" value="UniProtKB-KW"/>
</dbReference>
<dbReference type="PANTHER" id="PTHR12818">
    <property type="entry name" value="TRNA (ADENINE(37)-N6)-METHYLTRANSFERASE"/>
    <property type="match status" value="1"/>
</dbReference>
<gene>
    <name evidence="5" type="ORF">J2R99_000045</name>
</gene>
<dbReference type="GO" id="GO:0008168">
    <property type="term" value="F:methyltransferase activity"/>
    <property type="evidence" value="ECO:0007669"/>
    <property type="project" value="UniProtKB-KW"/>
</dbReference>
<dbReference type="SUPFAM" id="SSF118196">
    <property type="entry name" value="YaeB-like"/>
    <property type="match status" value="1"/>
</dbReference>
<sequence>MSGRDVADERERAVAAPPPADAGLVFIGLARTPWKSRMDCPRMGRPDGPLCRLEIFEPWTEALRTIALYERLEVLYWLHRSRRDLVLQSPRGGGEARGTFALRSPVRPNPIGSSIVRLIAVEEGALLVRGMDCLDETPLIDIKPDRCLYKPAGPPHPGDLQMESDATGRPVF</sequence>
<dbReference type="CDD" id="cd09281">
    <property type="entry name" value="UPF0066"/>
    <property type="match status" value="1"/>
</dbReference>
<dbReference type="NCBIfam" id="TIGR00104">
    <property type="entry name" value="tRNA_TsaA"/>
    <property type="match status" value="1"/>
</dbReference>
<dbReference type="RefSeq" id="WP_307152511.1">
    <property type="nucleotide sequence ID" value="NZ_JAUSUK010000001.1"/>
</dbReference>
<comment type="similarity">
    <text evidence="2">Belongs to the tRNA methyltransferase O family.</text>
</comment>
<evidence type="ECO:0000256" key="3">
    <source>
        <dbReference type="SAM" id="MobiDB-lite"/>
    </source>
</evidence>
<dbReference type="PROSITE" id="PS51668">
    <property type="entry name" value="TSAA_2"/>
    <property type="match status" value="1"/>
</dbReference>
<name>A0ABU0C0Z4_9BRAD</name>
<dbReference type="Gene3D" id="2.40.30.70">
    <property type="entry name" value="YaeB-like"/>
    <property type="match status" value="1"/>
</dbReference>
<evidence type="ECO:0000259" key="4">
    <source>
        <dbReference type="PROSITE" id="PS51668"/>
    </source>
</evidence>
<dbReference type="InterPro" id="IPR040372">
    <property type="entry name" value="YaeB-like"/>
</dbReference>
<keyword evidence="5" id="KW-0808">Transferase</keyword>
<comment type="caution">
    <text evidence="5">The sequence shown here is derived from an EMBL/GenBank/DDBJ whole genome shotgun (WGS) entry which is preliminary data.</text>
</comment>
<keyword evidence="1" id="KW-0949">S-adenosyl-L-methionine</keyword>
<accession>A0ABU0C0Z4</accession>
<protein>
    <submittedName>
        <fullName evidence="5">tRNA-Thr(GGU) m(6)t(6)A37 methyltransferase TsaA</fullName>
    </submittedName>
</protein>
<dbReference type="Pfam" id="PF01980">
    <property type="entry name" value="TrmO_N"/>
    <property type="match status" value="1"/>
</dbReference>